<feature type="compositionally biased region" description="Polar residues" evidence="3">
    <location>
        <begin position="464"/>
        <end position="477"/>
    </location>
</feature>
<feature type="compositionally biased region" description="Low complexity" evidence="3">
    <location>
        <begin position="62"/>
        <end position="75"/>
    </location>
</feature>
<keyword evidence="6" id="KW-1185">Reference proteome</keyword>
<feature type="compositionally biased region" description="Low complexity" evidence="3">
    <location>
        <begin position="294"/>
        <end position="331"/>
    </location>
</feature>
<evidence type="ECO:0000313" key="5">
    <source>
        <dbReference type="EMBL" id="BEI94321.1"/>
    </source>
</evidence>
<keyword evidence="1 2" id="KW-0694">RNA-binding</keyword>
<dbReference type="EMBL" id="AP028217">
    <property type="protein sequence ID" value="BEI94321.1"/>
    <property type="molecule type" value="Genomic_DNA"/>
</dbReference>
<dbReference type="GO" id="GO:0003723">
    <property type="term" value="F:RNA binding"/>
    <property type="evidence" value="ECO:0007669"/>
    <property type="project" value="UniProtKB-UniRule"/>
</dbReference>
<feature type="compositionally biased region" description="Basic and acidic residues" evidence="3">
    <location>
        <begin position="225"/>
        <end position="245"/>
    </location>
</feature>
<dbReference type="Gene3D" id="1.10.10.10">
    <property type="entry name" value="Winged helix-like DNA-binding domain superfamily/Winged helix DNA-binding domain"/>
    <property type="match status" value="1"/>
</dbReference>
<dbReference type="InterPro" id="IPR045180">
    <property type="entry name" value="La_dom_prot"/>
</dbReference>
<dbReference type="InterPro" id="IPR036390">
    <property type="entry name" value="WH_DNA-bd_sf"/>
</dbReference>
<proteinExistence type="predicted"/>
<dbReference type="KEGG" id="ccac:CcaHIS019_0607800"/>
<dbReference type="GO" id="GO:0045727">
    <property type="term" value="P:positive regulation of translation"/>
    <property type="evidence" value="ECO:0007669"/>
    <property type="project" value="TreeGrafter"/>
</dbReference>
<evidence type="ECO:0000256" key="1">
    <source>
        <dbReference type="ARBA" id="ARBA00022884"/>
    </source>
</evidence>
<dbReference type="SMART" id="SM00715">
    <property type="entry name" value="LA"/>
    <property type="match status" value="1"/>
</dbReference>
<feature type="region of interest" description="Disordered" evidence="3">
    <location>
        <begin position="1"/>
        <end position="577"/>
    </location>
</feature>
<dbReference type="Proteomes" id="UP001233271">
    <property type="component" value="Chromosome 6"/>
</dbReference>
<evidence type="ECO:0000256" key="3">
    <source>
        <dbReference type="SAM" id="MobiDB-lite"/>
    </source>
</evidence>
<evidence type="ECO:0000313" key="6">
    <source>
        <dbReference type="Proteomes" id="UP001233271"/>
    </source>
</evidence>
<dbReference type="PANTHER" id="PTHR22792:SF132">
    <property type="entry name" value="LA-RELATED PROTEIN 1"/>
    <property type="match status" value="1"/>
</dbReference>
<evidence type="ECO:0000256" key="2">
    <source>
        <dbReference type="PROSITE-ProRule" id="PRU00332"/>
    </source>
</evidence>
<feature type="region of interest" description="Disordered" evidence="3">
    <location>
        <begin position="808"/>
        <end position="839"/>
    </location>
</feature>
<evidence type="ECO:0000259" key="4">
    <source>
        <dbReference type="PROSITE" id="PS50961"/>
    </source>
</evidence>
<feature type="compositionally biased region" description="Pro residues" evidence="3">
    <location>
        <begin position="246"/>
        <end position="274"/>
    </location>
</feature>
<dbReference type="InterPro" id="IPR006630">
    <property type="entry name" value="La_HTH"/>
</dbReference>
<organism evidence="5 6">
    <name type="scientific">Cutaneotrichosporon cavernicola</name>
    <dbReference type="NCBI Taxonomy" id="279322"/>
    <lineage>
        <taxon>Eukaryota</taxon>
        <taxon>Fungi</taxon>
        <taxon>Dikarya</taxon>
        <taxon>Basidiomycota</taxon>
        <taxon>Agaricomycotina</taxon>
        <taxon>Tremellomycetes</taxon>
        <taxon>Trichosporonales</taxon>
        <taxon>Trichosporonaceae</taxon>
        <taxon>Cutaneotrichosporon</taxon>
    </lineage>
</organism>
<feature type="compositionally biased region" description="Basic and acidic residues" evidence="3">
    <location>
        <begin position="429"/>
        <end position="438"/>
    </location>
</feature>
<gene>
    <name evidence="5" type="ORF">CcaverHIS019_0607800</name>
</gene>
<feature type="compositionally biased region" description="Polar residues" evidence="3">
    <location>
        <begin position="503"/>
        <end position="517"/>
    </location>
</feature>
<dbReference type="GO" id="GO:0005829">
    <property type="term" value="C:cytosol"/>
    <property type="evidence" value="ECO:0007669"/>
    <property type="project" value="TreeGrafter"/>
</dbReference>
<dbReference type="RefSeq" id="XP_060459586.1">
    <property type="nucleotide sequence ID" value="XM_060603276.1"/>
</dbReference>
<dbReference type="SUPFAM" id="SSF46785">
    <property type="entry name" value="Winged helix' DNA-binding domain"/>
    <property type="match status" value="1"/>
</dbReference>
<feature type="compositionally biased region" description="Basic and acidic residues" evidence="3">
    <location>
        <begin position="410"/>
        <end position="420"/>
    </location>
</feature>
<dbReference type="GO" id="GO:0010494">
    <property type="term" value="C:cytoplasmic stress granule"/>
    <property type="evidence" value="ECO:0007669"/>
    <property type="project" value="TreeGrafter"/>
</dbReference>
<reference evidence="5" key="1">
    <citation type="journal article" date="2023" name="BMC Genomics">
        <title>Chromosome-level genome assemblies of Cutaneotrichosporon spp. (Trichosporonales, Basidiomycota) reveal imbalanced evolution between nucleotide sequences and chromosome synteny.</title>
        <authorList>
            <person name="Kobayashi Y."/>
            <person name="Kayamori A."/>
            <person name="Aoki K."/>
            <person name="Shiwa Y."/>
            <person name="Matsutani M."/>
            <person name="Fujita N."/>
            <person name="Sugita T."/>
            <person name="Iwasaki W."/>
            <person name="Tanaka N."/>
            <person name="Takashima M."/>
        </authorList>
    </citation>
    <scope>NUCLEOTIDE SEQUENCE</scope>
    <source>
        <strain evidence="5">HIS019</strain>
    </source>
</reference>
<dbReference type="AlphaFoldDB" id="A0AA48QYE6"/>
<dbReference type="PANTHER" id="PTHR22792">
    <property type="entry name" value="LUPUS LA PROTEIN-RELATED"/>
    <property type="match status" value="1"/>
</dbReference>
<dbReference type="InterPro" id="IPR036388">
    <property type="entry name" value="WH-like_DNA-bd_sf"/>
</dbReference>
<sequence>MPKPLSYPGTIRPSPLPPHVAFRFKPPTLFPPLTPGTMSQSKSASVFHALGSYADRIKPEQSNGNSRSNSDSSTPLPSPAAGRSTEHHEDDDAGSWETVSTIRHKKRSERNPERTERQEDKGRSNSRNWRERGDDKTTSTTVADKDKDVSGKKGASASAASSSKAATPRASAAGTPTKSAWAATGPASPPTPSSVAADTTSAPADKPAELEANQSGEKRGHSHKPSADKAPTKADEEDNWRRKEPAPMPTPAAAPAPAPTPVPAVPAKAAPPPSVNAWNLRKKQQPVSSASTSKEPTPAQATTKAAKRAASATTVVVAEASMAAAASSQPAESKDAKPSGKKLKKKGADTHGGDATAWPEVSLSAEAKSGDKKGKHAKQSSDSTIDDGLSAQGGRKQKWTKMSASELQEAADKVAAETSRRQTKHKQRLREGGDEPVKKGVNKQRAQQDKMAAQKPPRTHRSGSHGSSTLPPLTVSNGRLAPGSACSEVGDAANGDVHAGANGSASAPLSRHGSNPGTPVKRPSPRSGSTPLSPESGAAPLSHHFGTAPRRGRDRDGRGGYGGRGRGGYHRSASNTPMNRMFDLSPVGTNANLYAAGYGMGYGYYPIPASMVNMANVAAVSGFDATQVQYALFQRNMPPPPVPVTSVPNIDPLRYWVLGQVEYYFSIQNLVMDFFLRQQMDAEGWIEIAMIASFNRIKTLTADVAIVTEVMGLSDLLELDGERVRLGNSEWRRWVLPDAQPVNALGALSTSPKKSGETEVSHGIPPNVNFTDDGDGSTLGIEDVPTSPVPKFDVENALLRQGGSAAVSSSASVLASDEGKFSMTPGTSVAENESEAGDK</sequence>
<feature type="region of interest" description="Disordered" evidence="3">
    <location>
        <begin position="746"/>
        <end position="787"/>
    </location>
</feature>
<accession>A0AA48QYE6</accession>
<dbReference type="Pfam" id="PF05383">
    <property type="entry name" value="La"/>
    <property type="match status" value="1"/>
</dbReference>
<feature type="compositionally biased region" description="Basic and acidic residues" evidence="3">
    <location>
        <begin position="109"/>
        <end position="151"/>
    </location>
</feature>
<dbReference type="CDD" id="cd07323">
    <property type="entry name" value="LAM"/>
    <property type="match status" value="1"/>
</dbReference>
<dbReference type="PROSITE" id="PS50961">
    <property type="entry name" value="HTH_LA"/>
    <property type="match status" value="1"/>
</dbReference>
<name>A0AA48QYE6_9TREE</name>
<dbReference type="GeneID" id="85498191"/>
<feature type="compositionally biased region" description="Low complexity" evidence="3">
    <location>
        <begin position="193"/>
        <end position="204"/>
    </location>
</feature>
<protein>
    <recommendedName>
        <fullName evidence="4">HTH La-type RNA-binding domain-containing protein</fullName>
    </recommendedName>
</protein>
<feature type="domain" description="HTH La-type RNA-binding" evidence="4">
    <location>
        <begin position="647"/>
        <end position="737"/>
    </location>
</feature>
<feature type="compositionally biased region" description="Low complexity" evidence="3">
    <location>
        <begin position="152"/>
        <end position="186"/>
    </location>
</feature>